<comment type="caution">
    <text evidence="1">The sequence shown here is derived from an EMBL/GenBank/DDBJ whole genome shotgun (WGS) entry which is preliminary data.</text>
</comment>
<reference evidence="1 2" key="1">
    <citation type="submission" date="2021-05" db="EMBL/GenBank/DDBJ databases">
        <title>Genome Assembly of Synthetic Allotetraploid Brassica napus Reveals Homoeologous Exchanges between Subgenomes.</title>
        <authorList>
            <person name="Davis J.T."/>
        </authorList>
    </citation>
    <scope>NUCLEOTIDE SEQUENCE [LARGE SCALE GENOMIC DNA]</scope>
    <source>
        <strain evidence="2">cv. Da-Ae</strain>
        <tissue evidence="1">Seedling</tissue>
    </source>
</reference>
<sequence>MSNMIQTGYDKIFSTHDSSIVGSSNAFERNTTHTLKLNGTTFTELTKYLVYNIHRGLHSVGLVVYGSEMSKLPYFSSRRGREIMGEDSHSHSEI</sequence>
<evidence type="ECO:0000313" key="2">
    <source>
        <dbReference type="Proteomes" id="UP000824890"/>
    </source>
</evidence>
<keyword evidence="2" id="KW-1185">Reference proteome</keyword>
<protein>
    <submittedName>
        <fullName evidence="1">Uncharacterized protein</fullName>
    </submittedName>
</protein>
<evidence type="ECO:0000313" key="1">
    <source>
        <dbReference type="EMBL" id="KAH0909821.1"/>
    </source>
</evidence>
<dbReference type="Proteomes" id="UP000824890">
    <property type="component" value="Unassembled WGS sequence"/>
</dbReference>
<proteinExistence type="predicted"/>
<gene>
    <name evidence="1" type="ORF">HID58_033142</name>
</gene>
<accession>A0ABQ8BYD0</accession>
<name>A0ABQ8BYD0_BRANA</name>
<organism evidence="1 2">
    <name type="scientific">Brassica napus</name>
    <name type="common">Rape</name>
    <dbReference type="NCBI Taxonomy" id="3708"/>
    <lineage>
        <taxon>Eukaryota</taxon>
        <taxon>Viridiplantae</taxon>
        <taxon>Streptophyta</taxon>
        <taxon>Embryophyta</taxon>
        <taxon>Tracheophyta</taxon>
        <taxon>Spermatophyta</taxon>
        <taxon>Magnoliopsida</taxon>
        <taxon>eudicotyledons</taxon>
        <taxon>Gunneridae</taxon>
        <taxon>Pentapetalae</taxon>
        <taxon>rosids</taxon>
        <taxon>malvids</taxon>
        <taxon>Brassicales</taxon>
        <taxon>Brassicaceae</taxon>
        <taxon>Brassiceae</taxon>
        <taxon>Brassica</taxon>
    </lineage>
</organism>
<feature type="non-terminal residue" evidence="1">
    <location>
        <position position="94"/>
    </location>
</feature>
<dbReference type="EMBL" id="JAGKQM010000009">
    <property type="protein sequence ID" value="KAH0909821.1"/>
    <property type="molecule type" value="Genomic_DNA"/>
</dbReference>